<feature type="region of interest" description="Disordered" evidence="3">
    <location>
        <begin position="140"/>
        <end position="295"/>
    </location>
</feature>
<dbReference type="InParanoid" id="A0A6P7IAY7"/>
<feature type="compositionally biased region" description="Polar residues" evidence="3">
    <location>
        <begin position="528"/>
        <end position="543"/>
    </location>
</feature>
<feature type="domain" description="Fcf2 pre-rRNA processing C-terminal" evidence="4">
    <location>
        <begin position="768"/>
        <end position="861"/>
    </location>
</feature>
<dbReference type="OrthoDB" id="427886at2759"/>
<feature type="compositionally biased region" description="Acidic residues" evidence="3">
    <location>
        <begin position="654"/>
        <end position="674"/>
    </location>
</feature>
<evidence type="ECO:0000256" key="3">
    <source>
        <dbReference type="SAM" id="MobiDB-lite"/>
    </source>
</evidence>
<feature type="compositionally biased region" description="Low complexity" evidence="3">
    <location>
        <begin position="326"/>
        <end position="352"/>
    </location>
</feature>
<reference evidence="6" key="1">
    <citation type="submission" date="2025-08" db="UniProtKB">
        <authorList>
            <consortium name="RefSeq"/>
        </authorList>
    </citation>
    <scope>IDENTIFICATION</scope>
</reference>
<feature type="region of interest" description="Disordered" evidence="3">
    <location>
        <begin position="741"/>
        <end position="779"/>
    </location>
</feature>
<protein>
    <submittedName>
        <fullName evidence="6">Deoxynucleotidyltransferase terminal-interacting protein 2</fullName>
    </submittedName>
</protein>
<keyword evidence="5" id="KW-1185">Reference proteome</keyword>
<dbReference type="CTD" id="30836"/>
<dbReference type="GeneID" id="114434816"/>
<feature type="region of interest" description="Disordered" evidence="3">
    <location>
        <begin position="390"/>
        <end position="501"/>
    </location>
</feature>
<evidence type="ECO:0000313" key="5">
    <source>
        <dbReference type="Proteomes" id="UP000515145"/>
    </source>
</evidence>
<feature type="compositionally biased region" description="Basic residues" evidence="3">
    <location>
        <begin position="874"/>
        <end position="887"/>
    </location>
</feature>
<feature type="compositionally biased region" description="Polar residues" evidence="3">
    <location>
        <begin position="180"/>
        <end position="191"/>
    </location>
</feature>
<evidence type="ECO:0000313" key="6">
    <source>
        <dbReference type="RefSeq" id="XP_028260027.1"/>
    </source>
</evidence>
<feature type="compositionally biased region" description="Basic residues" evidence="3">
    <location>
        <begin position="70"/>
        <end position="79"/>
    </location>
</feature>
<evidence type="ECO:0000256" key="1">
    <source>
        <dbReference type="ARBA" id="ARBA00004604"/>
    </source>
</evidence>
<evidence type="ECO:0000256" key="2">
    <source>
        <dbReference type="ARBA" id="ARBA00023242"/>
    </source>
</evidence>
<dbReference type="RefSeq" id="XP_028260027.1">
    <property type="nucleotide sequence ID" value="XM_028404226.1"/>
</dbReference>
<sequence>MVATRRGVRVSYTAKTNPEQAADVQATPSTSQRSRRHAKHEDSPTHHVLVESCSHLEKSAGPLEVSPSSTKKRCTRASRLHSPEQPCTPVGSIREGDASDAESCCSAVSDLELVLTRNRRRRQPRTVNCEDEEISEVESCSSAVSASKRGQSNRRSTRRKAVLDAVQGETEDVRQDEVLETSSSMVSQRVTRSQRKSARTRSSAKQLTEDSELSDADSCISSVSGTNAPTSTSRRATRSRKRLSPVPMDKMSEGSESPILTGRRTRAARGKAPAAAAYVSEPPSCDSEGFESGPSYSVATRKMGKSAVDSGSEVGEVHSPVGSPCSTRSRGTPCSSRTGSGSSSRRAMATRSSFKDFSGVKEPALEDSSLNNSMLESTVIAEDADCTLLEEDKSQTVSEQDLNLTSSQTDRQEDEKEVIKIPEDLVSGAAVTESAVITKDQQEEPSAENNAEDSSQMEMMQETVPPPEPVTISERAPEATAEDGEKPDVADVDIQAEKPVDEIAAVETGPCVEEKMEVGMLDADSPQVVDSSEVQGESIQVTSRPDHMIRVESDSEQQPKDIIIQNTKAISLLDSTDDEDEYNELEEKEGSEEEGEEEDLGYRETRGEPSTKSEAASESVEGLFMIDTRPGQDADDLYYKDRGEEEAATTKDTEQEEDEEFVDEEVDDDDEDDDARALFSSRDPHLKELSSRIDPGIRMKELGGLYISFDGSKSKPVSSSLQKLKEKKIQDEVMKKSVIGPDFEKKDSVPPYSESKQALKLKHRSEREKTTGDGWFNMKAPEMTQELKGDLQVLKMRSSLDPKRFYKKNDRDGFPKYFQVGTVVDTAADFYHSRVPKKERKRTMVEELLADAEFRHDNKKRYQTIMTDKAAQRAGKRNKKKNKFHKK</sequence>
<feature type="region of interest" description="Disordered" evidence="3">
    <location>
        <begin position="1"/>
        <end position="101"/>
    </location>
</feature>
<feature type="compositionally biased region" description="Basic and acidic residues" evidence="3">
    <location>
        <begin position="600"/>
        <end position="611"/>
    </location>
</feature>
<keyword evidence="2" id="KW-0539">Nucleus</keyword>
<feature type="compositionally biased region" description="Acidic residues" evidence="3">
    <location>
        <begin position="575"/>
        <end position="599"/>
    </location>
</feature>
<organism evidence="5 6">
    <name type="scientific">Parambassis ranga</name>
    <name type="common">Indian glassy fish</name>
    <dbReference type="NCBI Taxonomy" id="210632"/>
    <lineage>
        <taxon>Eukaryota</taxon>
        <taxon>Metazoa</taxon>
        <taxon>Chordata</taxon>
        <taxon>Craniata</taxon>
        <taxon>Vertebrata</taxon>
        <taxon>Euteleostomi</taxon>
        <taxon>Actinopterygii</taxon>
        <taxon>Neopterygii</taxon>
        <taxon>Teleostei</taxon>
        <taxon>Neoteleostei</taxon>
        <taxon>Acanthomorphata</taxon>
        <taxon>Ovalentaria</taxon>
        <taxon>Ambassidae</taxon>
        <taxon>Parambassis</taxon>
    </lineage>
</organism>
<dbReference type="AlphaFoldDB" id="A0A6P7IAY7"/>
<dbReference type="GO" id="GO:0003723">
    <property type="term" value="F:RNA binding"/>
    <property type="evidence" value="ECO:0007669"/>
    <property type="project" value="TreeGrafter"/>
</dbReference>
<dbReference type="PANTHER" id="PTHR21686:SF12">
    <property type="entry name" value="DEOXYNUCLEOTIDYLTRANSFERASE TERMINAL-INTERACTING PROTEIN 2"/>
    <property type="match status" value="1"/>
</dbReference>
<evidence type="ECO:0000259" key="4">
    <source>
        <dbReference type="Pfam" id="PF08698"/>
    </source>
</evidence>
<dbReference type="GO" id="GO:0006396">
    <property type="term" value="P:RNA processing"/>
    <property type="evidence" value="ECO:0007669"/>
    <property type="project" value="TreeGrafter"/>
</dbReference>
<comment type="subcellular location">
    <subcellularLocation>
        <location evidence="1">Nucleus</location>
        <location evidence="1">Nucleolus</location>
    </subcellularLocation>
</comment>
<accession>A0A6P7IAY7</accession>
<feature type="compositionally biased region" description="Basic and acidic residues" evidence="3">
    <location>
        <begin position="544"/>
        <end position="559"/>
    </location>
</feature>
<feature type="compositionally biased region" description="Polar residues" evidence="3">
    <location>
        <begin position="395"/>
        <end position="409"/>
    </location>
</feature>
<feature type="compositionally biased region" description="Basic and acidic residues" evidence="3">
    <location>
        <begin position="39"/>
        <end position="58"/>
    </location>
</feature>
<feature type="compositionally biased region" description="Basic and acidic residues" evidence="3">
    <location>
        <begin position="410"/>
        <end position="423"/>
    </location>
</feature>
<dbReference type="Pfam" id="PF08698">
    <property type="entry name" value="Fcf2"/>
    <property type="match status" value="1"/>
</dbReference>
<dbReference type="PANTHER" id="PTHR21686">
    <property type="entry name" value="DEOXYNUCLEOTIDYLTRANSFERASE TERMINAL-INTERACTING PROTEIN 2"/>
    <property type="match status" value="1"/>
</dbReference>
<feature type="compositionally biased region" description="Polar residues" evidence="3">
    <location>
        <begin position="219"/>
        <end position="229"/>
    </location>
</feature>
<name>A0A6P7IAY7_9TELE</name>
<gene>
    <name evidence="6" type="primary">dnttip2</name>
</gene>
<feature type="compositionally biased region" description="Basic residues" evidence="3">
    <location>
        <begin position="151"/>
        <end position="160"/>
    </location>
</feature>
<feature type="region of interest" description="Disordered" evidence="3">
    <location>
        <begin position="307"/>
        <end position="373"/>
    </location>
</feature>
<proteinExistence type="predicted"/>
<feature type="region of interest" description="Disordered" evidence="3">
    <location>
        <begin position="868"/>
        <end position="887"/>
    </location>
</feature>
<feature type="compositionally biased region" description="Basic and acidic residues" evidence="3">
    <location>
        <begin position="637"/>
        <end position="653"/>
    </location>
</feature>
<dbReference type="Proteomes" id="UP000515145">
    <property type="component" value="Chromosome 4"/>
</dbReference>
<feature type="compositionally biased region" description="Polar residues" evidence="3">
    <location>
        <begin position="447"/>
        <end position="458"/>
    </location>
</feature>
<dbReference type="InterPro" id="IPR039883">
    <property type="entry name" value="Fcf2/DNTTIP2"/>
</dbReference>
<feature type="region of interest" description="Disordered" evidence="3">
    <location>
        <begin position="526"/>
        <end position="690"/>
    </location>
</feature>
<feature type="compositionally biased region" description="Basic and acidic residues" evidence="3">
    <location>
        <begin position="483"/>
        <end position="501"/>
    </location>
</feature>
<dbReference type="InterPro" id="IPR014810">
    <property type="entry name" value="Fcf2_C"/>
</dbReference>
<dbReference type="GO" id="GO:0005730">
    <property type="term" value="C:nucleolus"/>
    <property type="evidence" value="ECO:0007669"/>
    <property type="project" value="UniProtKB-SubCell"/>
</dbReference>